<name>A0A3N2BF20_9MICO</name>
<dbReference type="AlphaFoldDB" id="A0A3N2BF20"/>
<organism evidence="3 4">
    <name type="scientific">Bogoriella caseilytica</name>
    <dbReference type="NCBI Taxonomy" id="56055"/>
    <lineage>
        <taxon>Bacteria</taxon>
        <taxon>Bacillati</taxon>
        <taxon>Actinomycetota</taxon>
        <taxon>Actinomycetes</taxon>
        <taxon>Micrococcales</taxon>
        <taxon>Bogoriellaceae</taxon>
        <taxon>Bogoriella</taxon>
    </lineage>
</organism>
<dbReference type="PANTHER" id="PTHR18964:SF149">
    <property type="entry name" value="BIFUNCTIONAL UDP-N-ACETYLGLUCOSAMINE 2-EPIMERASE_N-ACETYLMANNOSAMINE KINASE"/>
    <property type="match status" value="1"/>
</dbReference>
<dbReference type="GO" id="GO:0016301">
    <property type="term" value="F:kinase activity"/>
    <property type="evidence" value="ECO:0007669"/>
    <property type="project" value="UniProtKB-KW"/>
</dbReference>
<accession>A0A3N2BF20</accession>
<comment type="similarity">
    <text evidence="1">Belongs to the ROK (NagC/XylR) family.</text>
</comment>
<comment type="caution">
    <text evidence="3">The sequence shown here is derived from an EMBL/GenBank/DDBJ whole genome shotgun (WGS) entry which is preliminary data.</text>
</comment>
<dbReference type="InterPro" id="IPR036390">
    <property type="entry name" value="WH_DNA-bd_sf"/>
</dbReference>
<dbReference type="PROSITE" id="PS01125">
    <property type="entry name" value="ROK"/>
    <property type="match status" value="1"/>
</dbReference>
<dbReference type="InterPro" id="IPR049874">
    <property type="entry name" value="ROK_cs"/>
</dbReference>
<reference evidence="3 4" key="1">
    <citation type="submission" date="2018-11" db="EMBL/GenBank/DDBJ databases">
        <title>Sequencing the genomes of 1000 actinobacteria strains.</title>
        <authorList>
            <person name="Klenk H.-P."/>
        </authorList>
    </citation>
    <scope>NUCLEOTIDE SEQUENCE [LARGE SCALE GENOMIC DNA]</scope>
    <source>
        <strain evidence="3 4">DSM 11294</strain>
    </source>
</reference>
<dbReference type="Pfam" id="PF00480">
    <property type="entry name" value="ROK"/>
    <property type="match status" value="1"/>
</dbReference>
<evidence type="ECO:0000256" key="2">
    <source>
        <dbReference type="SAM" id="MobiDB-lite"/>
    </source>
</evidence>
<feature type="compositionally biased region" description="Basic and acidic residues" evidence="2">
    <location>
        <begin position="7"/>
        <end position="17"/>
    </location>
</feature>
<dbReference type="OrthoDB" id="4083144at2"/>
<proteinExistence type="inferred from homology"/>
<dbReference type="SUPFAM" id="SSF53067">
    <property type="entry name" value="Actin-like ATPase domain"/>
    <property type="match status" value="1"/>
</dbReference>
<evidence type="ECO:0000313" key="3">
    <source>
        <dbReference type="EMBL" id="ROR73847.1"/>
    </source>
</evidence>
<protein>
    <submittedName>
        <fullName evidence="3">Putative NBD/HSP70 family sugar kinase</fullName>
    </submittedName>
</protein>
<dbReference type="EMBL" id="RKHK01000001">
    <property type="protein sequence ID" value="ROR73847.1"/>
    <property type="molecule type" value="Genomic_DNA"/>
</dbReference>
<dbReference type="InterPro" id="IPR043129">
    <property type="entry name" value="ATPase_NBD"/>
</dbReference>
<dbReference type="Pfam" id="PF13412">
    <property type="entry name" value="HTH_24"/>
    <property type="match status" value="1"/>
</dbReference>
<keyword evidence="3" id="KW-0808">Transferase</keyword>
<dbReference type="InterPro" id="IPR000600">
    <property type="entry name" value="ROK"/>
</dbReference>
<keyword evidence="3" id="KW-0418">Kinase</keyword>
<dbReference type="Gene3D" id="3.30.420.40">
    <property type="match status" value="2"/>
</dbReference>
<sequence>MTDSELAESRTPREPSSGRRGTNLPRMGDYNSLVVLDRIRRSRAGISRVEIAAATGLSVQTISNLVARLLEEGMIGEGARAGVGRGKPRTLLHARADAAHAIGLHVDPLTITFVLLDLTGAVVHRVLERTPERLEDAIALMAERVVELSVRVPAATLRGLGVAAPGPIDAVEGRVVHPPLLSDWGDVPLRSRLATLTGLPTILDKDVTAAMAAELWQRHHDLGGTTLFSYLGYGVGFAFAREGELLPGSSRNAGESGHLIVDPDGPECFCGRRGCLGVSSSLEHLISRGVALGVLEPFDGEPEPWQEDVAMSRLAEKAEAGDSAALEILRTAGRQIAHGIVLVADLLDADRVVFGGLNWERLAPYITAAVTAEFAASGTMRELHEVAVEGSELGPWVGAVGAASLVLDEAFTPKPSALVAQLG</sequence>
<dbReference type="InterPro" id="IPR036388">
    <property type="entry name" value="WH-like_DNA-bd_sf"/>
</dbReference>
<dbReference type="PANTHER" id="PTHR18964">
    <property type="entry name" value="ROK (REPRESSOR, ORF, KINASE) FAMILY"/>
    <property type="match status" value="1"/>
</dbReference>
<keyword evidence="4" id="KW-1185">Reference proteome</keyword>
<gene>
    <name evidence="3" type="ORF">EDD31_2238</name>
</gene>
<dbReference type="RefSeq" id="WP_123304219.1">
    <property type="nucleotide sequence ID" value="NZ_RKHK01000001.1"/>
</dbReference>
<evidence type="ECO:0000313" key="4">
    <source>
        <dbReference type="Proteomes" id="UP000280668"/>
    </source>
</evidence>
<evidence type="ECO:0000256" key="1">
    <source>
        <dbReference type="ARBA" id="ARBA00006479"/>
    </source>
</evidence>
<dbReference type="SUPFAM" id="SSF46785">
    <property type="entry name" value="Winged helix' DNA-binding domain"/>
    <property type="match status" value="1"/>
</dbReference>
<dbReference type="Proteomes" id="UP000280668">
    <property type="component" value="Unassembled WGS sequence"/>
</dbReference>
<dbReference type="Gene3D" id="1.10.10.10">
    <property type="entry name" value="Winged helix-like DNA-binding domain superfamily/Winged helix DNA-binding domain"/>
    <property type="match status" value="1"/>
</dbReference>
<feature type="region of interest" description="Disordered" evidence="2">
    <location>
        <begin position="1"/>
        <end position="25"/>
    </location>
</feature>